<protein>
    <recommendedName>
        <fullName evidence="1">UspA domain-containing protein</fullName>
    </recommendedName>
</protein>
<evidence type="ECO:0000313" key="2">
    <source>
        <dbReference type="EMBL" id="GAA2131650.1"/>
    </source>
</evidence>
<dbReference type="Proteomes" id="UP001500102">
    <property type="component" value="Unassembled WGS sequence"/>
</dbReference>
<organism evidence="2 3">
    <name type="scientific">Arthrobacter humicola</name>
    <dbReference type="NCBI Taxonomy" id="409291"/>
    <lineage>
        <taxon>Bacteria</taxon>
        <taxon>Bacillati</taxon>
        <taxon>Actinomycetota</taxon>
        <taxon>Actinomycetes</taxon>
        <taxon>Micrococcales</taxon>
        <taxon>Micrococcaceae</taxon>
        <taxon>Arthrobacter</taxon>
    </lineage>
</organism>
<proteinExistence type="predicted"/>
<dbReference type="RefSeq" id="WP_116766953.1">
    <property type="nucleotide sequence ID" value="NZ_BAAAQB010000019.1"/>
</dbReference>
<name>A0ABN2YSQ5_9MICC</name>
<keyword evidence="3" id="KW-1185">Reference proteome</keyword>
<evidence type="ECO:0000259" key="1">
    <source>
        <dbReference type="Pfam" id="PF00582"/>
    </source>
</evidence>
<comment type="caution">
    <text evidence="2">The sequence shown here is derived from an EMBL/GenBank/DDBJ whole genome shotgun (WGS) entry which is preliminary data.</text>
</comment>
<dbReference type="Gene3D" id="3.40.50.12370">
    <property type="match status" value="1"/>
</dbReference>
<accession>A0ABN2YSQ5</accession>
<reference evidence="2 3" key="1">
    <citation type="journal article" date="2019" name="Int. J. Syst. Evol. Microbiol.">
        <title>The Global Catalogue of Microorganisms (GCM) 10K type strain sequencing project: providing services to taxonomists for standard genome sequencing and annotation.</title>
        <authorList>
            <consortium name="The Broad Institute Genomics Platform"/>
            <consortium name="The Broad Institute Genome Sequencing Center for Infectious Disease"/>
            <person name="Wu L."/>
            <person name="Ma J."/>
        </authorList>
    </citation>
    <scope>NUCLEOTIDE SEQUENCE [LARGE SCALE GENOMIC DNA]</scope>
    <source>
        <strain evidence="2 3">JCM 15921</strain>
    </source>
</reference>
<dbReference type="InterPro" id="IPR006016">
    <property type="entry name" value="UspA"/>
</dbReference>
<dbReference type="EMBL" id="BAAAQB010000019">
    <property type="protein sequence ID" value="GAA2131650.1"/>
    <property type="molecule type" value="Genomic_DNA"/>
</dbReference>
<evidence type="ECO:0000313" key="3">
    <source>
        <dbReference type="Proteomes" id="UP001500102"/>
    </source>
</evidence>
<sequence length="183" mass="19637">MNEPDNETRAATGPVAYVPRKITGPVLMGVVPGQPLAVAHRAAELAFSLNVELICAYVDVTTYLAEEPDGRVEARPIDPDGVDDDIEGISAGIAEHLREALGGTGIRWSFLTLAGEPARALGRLAEARDASIIVVGTRERGFGARFEELLVGSVAVHLTHRQHRPVLVVPLAPQPRHHPKEGR</sequence>
<feature type="domain" description="UspA" evidence="1">
    <location>
        <begin position="35"/>
        <end position="170"/>
    </location>
</feature>
<dbReference type="Pfam" id="PF00582">
    <property type="entry name" value="Usp"/>
    <property type="match status" value="1"/>
</dbReference>
<dbReference type="SUPFAM" id="SSF52402">
    <property type="entry name" value="Adenine nucleotide alpha hydrolases-like"/>
    <property type="match status" value="1"/>
</dbReference>
<gene>
    <name evidence="2" type="ORF">GCM10009825_13360</name>
</gene>
<dbReference type="CDD" id="cd00293">
    <property type="entry name" value="USP-like"/>
    <property type="match status" value="1"/>
</dbReference>